<feature type="compositionally biased region" description="Pro residues" evidence="1">
    <location>
        <begin position="53"/>
        <end position="64"/>
    </location>
</feature>
<feature type="transmembrane region" description="Helical" evidence="2">
    <location>
        <begin position="20"/>
        <end position="42"/>
    </location>
</feature>
<evidence type="ECO:0000313" key="5">
    <source>
        <dbReference type="Proteomes" id="UP000680750"/>
    </source>
</evidence>
<organism evidence="4 5">
    <name type="scientific">Actinocatenispora sera</name>
    <dbReference type="NCBI Taxonomy" id="390989"/>
    <lineage>
        <taxon>Bacteria</taxon>
        <taxon>Bacillati</taxon>
        <taxon>Actinomycetota</taxon>
        <taxon>Actinomycetes</taxon>
        <taxon>Micromonosporales</taxon>
        <taxon>Micromonosporaceae</taxon>
        <taxon>Actinocatenispora</taxon>
    </lineage>
</organism>
<keyword evidence="2" id="KW-0472">Membrane</keyword>
<feature type="domain" description="Protein-glutamine gamma-glutamyltransferase-like C-terminal" evidence="3">
    <location>
        <begin position="100"/>
        <end position="167"/>
    </location>
</feature>
<protein>
    <recommendedName>
        <fullName evidence="3">Protein-glutamine gamma-glutamyltransferase-like C-terminal domain-containing protein</fullName>
    </recommendedName>
</protein>
<evidence type="ECO:0000313" key="4">
    <source>
        <dbReference type="EMBL" id="BCJ32377.1"/>
    </source>
</evidence>
<dbReference type="InterPro" id="IPR025403">
    <property type="entry name" value="TgpA-like_C"/>
</dbReference>
<dbReference type="Pfam" id="PF13559">
    <property type="entry name" value="DUF4129"/>
    <property type="match status" value="1"/>
</dbReference>
<dbReference type="KEGG" id="aser:Asera_64850"/>
<proteinExistence type="predicted"/>
<keyword evidence="2" id="KW-0812">Transmembrane</keyword>
<sequence>MNVSRGWTEFVADLADHVPGGVAGLAALVLLLAGIALLALYWRPRRRRHPEPVDPPAAVEPPEPAADDDAVPELPPAQLASLADRYAAAGRYAEAVRERLRAMVRELVERGVLAHRPEWTVTELAAAAGRAAPQLAGTMTEAAEVFSRIWYARRTATAADDARMRTLATAVSERAGAAR</sequence>
<reference evidence="4" key="1">
    <citation type="submission" date="2020-08" db="EMBL/GenBank/DDBJ databases">
        <title>Whole genome shotgun sequence of Actinocatenispora sera NBRC 101916.</title>
        <authorList>
            <person name="Komaki H."/>
            <person name="Tamura T."/>
        </authorList>
    </citation>
    <scope>NUCLEOTIDE SEQUENCE</scope>
    <source>
        <strain evidence="4">NBRC 101916</strain>
    </source>
</reference>
<feature type="region of interest" description="Disordered" evidence="1">
    <location>
        <begin position="50"/>
        <end position="72"/>
    </location>
</feature>
<dbReference type="AlphaFoldDB" id="A0A810LAT9"/>
<evidence type="ECO:0000259" key="3">
    <source>
        <dbReference type="Pfam" id="PF13559"/>
    </source>
</evidence>
<accession>A0A810LAT9</accession>
<keyword evidence="2" id="KW-1133">Transmembrane helix</keyword>
<evidence type="ECO:0000256" key="2">
    <source>
        <dbReference type="SAM" id="Phobius"/>
    </source>
</evidence>
<name>A0A810LAT9_9ACTN</name>
<dbReference type="RefSeq" id="WP_051802981.1">
    <property type="nucleotide sequence ID" value="NZ_AP023354.1"/>
</dbReference>
<dbReference type="EMBL" id="AP023354">
    <property type="protein sequence ID" value="BCJ32377.1"/>
    <property type="molecule type" value="Genomic_DNA"/>
</dbReference>
<gene>
    <name evidence="4" type="ORF">Asera_64850</name>
</gene>
<dbReference type="Proteomes" id="UP000680750">
    <property type="component" value="Chromosome"/>
</dbReference>
<keyword evidence="5" id="KW-1185">Reference proteome</keyword>
<evidence type="ECO:0000256" key="1">
    <source>
        <dbReference type="SAM" id="MobiDB-lite"/>
    </source>
</evidence>